<reference evidence="1 2" key="1">
    <citation type="submission" date="2019-03" db="EMBL/GenBank/DDBJ databases">
        <title>Genomic Encyclopedia of Type Strains, Phase IV (KMG-V): Genome sequencing to study the core and pangenomes of soil and plant-associated prokaryotes.</title>
        <authorList>
            <person name="Whitman W."/>
        </authorList>
    </citation>
    <scope>NUCLEOTIDE SEQUENCE [LARGE SCALE GENOMIC DNA]</scope>
    <source>
        <strain evidence="1 2">FB403</strain>
    </source>
</reference>
<accession>A0AAX2QS43</accession>
<dbReference type="AlphaFoldDB" id="A0AAX2QS43"/>
<proteinExistence type="predicted"/>
<evidence type="ECO:0000313" key="1">
    <source>
        <dbReference type="EMBL" id="TCU29521.1"/>
    </source>
</evidence>
<dbReference type="Proteomes" id="UP000295021">
    <property type="component" value="Unassembled WGS sequence"/>
</dbReference>
<protein>
    <recommendedName>
        <fullName evidence="3">TniQ protein</fullName>
    </recommendedName>
</protein>
<gene>
    <name evidence="1" type="ORF">EV131_1012</name>
</gene>
<name>A0AAX2QS43_9HYPH</name>
<sequence>MNDACPTPLSADYARRLLSLIGIRAAVPIIPILGEGIADLLFRSASINGFSNVGRLLGWKYSRRFSHFSFAASWHDDLAGVGDILGTPNGDADLRKLFYPSSAGHGDNSRSVDFFGASIPPKQLIAHRRVAPTSLVSSAHSKAVWHLNALSFDVHSGEMLLEACPRCQEKLTFNYTAGVCFCHLCDFDFREAPQPLVDVSDRDALRFVTGLIDPERREGKLAVRLLHPDLNRENPGYIFFLCVLIALVFDGNGLGGTGKRRDLGRSKVSPESLAKAGRSVLNWPSGIFDAMTMLEVRSGFSLNASASRGRFYRLCFSSRNLSPSLLKSIRGASTFIHDGCAVEVTDHAAAVEQIGQRAFLVVRRSSAFRAVCREKALPPLVLYNCMLHNQKHNTIAETGRANLLPERIPWFDINRIAFHKGRALSVTLQRFVKLSYSGAGDPWPEVFLGMRSGELPVVKKNVDTGSWRDSLLVVDFEEGTRFMKRVRGMTVTADFPLKWDDASFYIGCSYKHARDRLLKVFHDETITLRKLQGFSREFITLREAADLSIVLGIREDRRTILKRAKMLNLTRHPEADVYWCRGEIENLYRGTG</sequence>
<comment type="caution">
    <text evidence="1">The sequence shown here is derived from an EMBL/GenBank/DDBJ whole genome shotgun (WGS) entry which is preliminary data.</text>
</comment>
<evidence type="ECO:0000313" key="2">
    <source>
        <dbReference type="Proteomes" id="UP000295021"/>
    </source>
</evidence>
<dbReference type="RefSeq" id="WP_165940251.1">
    <property type="nucleotide sequence ID" value="NZ_SMBI01000001.1"/>
</dbReference>
<dbReference type="EMBL" id="SMBI01000001">
    <property type="protein sequence ID" value="TCU29521.1"/>
    <property type="molecule type" value="Genomic_DNA"/>
</dbReference>
<evidence type="ECO:0008006" key="3">
    <source>
        <dbReference type="Google" id="ProtNLM"/>
    </source>
</evidence>
<organism evidence="1 2">
    <name type="scientific">Rhizobium laguerreae</name>
    <dbReference type="NCBI Taxonomy" id="1076926"/>
    <lineage>
        <taxon>Bacteria</taxon>
        <taxon>Pseudomonadati</taxon>
        <taxon>Pseudomonadota</taxon>
        <taxon>Alphaproteobacteria</taxon>
        <taxon>Hyphomicrobiales</taxon>
        <taxon>Rhizobiaceae</taxon>
        <taxon>Rhizobium/Agrobacterium group</taxon>
        <taxon>Rhizobium</taxon>
    </lineage>
</organism>